<gene>
    <name evidence="1" type="ORF">KSP39_PZI002689</name>
</gene>
<evidence type="ECO:0000313" key="1">
    <source>
        <dbReference type="EMBL" id="KAK8954975.1"/>
    </source>
</evidence>
<dbReference type="Proteomes" id="UP001418222">
    <property type="component" value="Unassembled WGS sequence"/>
</dbReference>
<keyword evidence="2" id="KW-1185">Reference proteome</keyword>
<proteinExistence type="predicted"/>
<reference evidence="1 2" key="1">
    <citation type="journal article" date="2022" name="Nat. Plants">
        <title>Genomes of leafy and leafless Platanthera orchids illuminate the evolution of mycoheterotrophy.</title>
        <authorList>
            <person name="Li M.H."/>
            <person name="Liu K.W."/>
            <person name="Li Z."/>
            <person name="Lu H.C."/>
            <person name="Ye Q.L."/>
            <person name="Zhang D."/>
            <person name="Wang J.Y."/>
            <person name="Li Y.F."/>
            <person name="Zhong Z.M."/>
            <person name="Liu X."/>
            <person name="Yu X."/>
            <person name="Liu D.K."/>
            <person name="Tu X.D."/>
            <person name="Liu B."/>
            <person name="Hao Y."/>
            <person name="Liao X.Y."/>
            <person name="Jiang Y.T."/>
            <person name="Sun W.H."/>
            <person name="Chen J."/>
            <person name="Chen Y.Q."/>
            <person name="Ai Y."/>
            <person name="Zhai J.W."/>
            <person name="Wu S.S."/>
            <person name="Zhou Z."/>
            <person name="Hsiao Y.Y."/>
            <person name="Wu W.L."/>
            <person name="Chen Y.Y."/>
            <person name="Lin Y.F."/>
            <person name="Hsu J.L."/>
            <person name="Li C.Y."/>
            <person name="Wang Z.W."/>
            <person name="Zhao X."/>
            <person name="Zhong W.Y."/>
            <person name="Ma X.K."/>
            <person name="Ma L."/>
            <person name="Huang J."/>
            <person name="Chen G.Z."/>
            <person name="Huang M.Z."/>
            <person name="Huang L."/>
            <person name="Peng D.H."/>
            <person name="Luo Y.B."/>
            <person name="Zou S.Q."/>
            <person name="Chen S.P."/>
            <person name="Lan S."/>
            <person name="Tsai W.C."/>
            <person name="Van de Peer Y."/>
            <person name="Liu Z.J."/>
        </authorList>
    </citation>
    <scope>NUCLEOTIDE SEQUENCE [LARGE SCALE GENOMIC DNA]</scope>
    <source>
        <strain evidence="1">Lor287</strain>
    </source>
</reference>
<protein>
    <submittedName>
        <fullName evidence="1">Uncharacterized protein</fullName>
    </submittedName>
</protein>
<accession>A0AAP0C0Y4</accession>
<name>A0AAP0C0Y4_9ASPA</name>
<organism evidence="1 2">
    <name type="scientific">Platanthera zijinensis</name>
    <dbReference type="NCBI Taxonomy" id="2320716"/>
    <lineage>
        <taxon>Eukaryota</taxon>
        <taxon>Viridiplantae</taxon>
        <taxon>Streptophyta</taxon>
        <taxon>Embryophyta</taxon>
        <taxon>Tracheophyta</taxon>
        <taxon>Spermatophyta</taxon>
        <taxon>Magnoliopsida</taxon>
        <taxon>Liliopsida</taxon>
        <taxon>Asparagales</taxon>
        <taxon>Orchidaceae</taxon>
        <taxon>Orchidoideae</taxon>
        <taxon>Orchideae</taxon>
        <taxon>Orchidinae</taxon>
        <taxon>Platanthera</taxon>
    </lineage>
</organism>
<dbReference type="EMBL" id="JBBWWQ010000002">
    <property type="protein sequence ID" value="KAK8954975.1"/>
    <property type="molecule type" value="Genomic_DNA"/>
</dbReference>
<evidence type="ECO:0000313" key="2">
    <source>
        <dbReference type="Proteomes" id="UP001418222"/>
    </source>
</evidence>
<dbReference type="AlphaFoldDB" id="A0AAP0C0Y4"/>
<sequence length="90" mass="9750">MGFGNGVSVDASGWFGKGQNKVLGTWGGWTLRDQQMVVANWWTSMEGSQMLEEGSGGLAMGWSGDHWGLQLGWRSGEVAGREKDEVTVKT</sequence>
<comment type="caution">
    <text evidence="1">The sequence shown here is derived from an EMBL/GenBank/DDBJ whole genome shotgun (WGS) entry which is preliminary data.</text>
</comment>